<feature type="binding site" evidence="13">
    <location>
        <position position="136"/>
    </location>
    <ligand>
        <name>sn-glycerol 3-phosphate</name>
        <dbReference type="ChEBI" id="CHEBI:57597"/>
    </ligand>
</feature>
<dbReference type="GO" id="GO:0051287">
    <property type="term" value="F:NAD binding"/>
    <property type="evidence" value="ECO:0007669"/>
    <property type="project" value="InterPro"/>
</dbReference>
<feature type="binding site" evidence="13">
    <location>
        <position position="31"/>
    </location>
    <ligand>
        <name>NADPH</name>
        <dbReference type="ChEBI" id="CHEBI:57783"/>
    </ligand>
</feature>
<evidence type="ECO:0000256" key="5">
    <source>
        <dbReference type="ARBA" id="ARBA00023027"/>
    </source>
</evidence>
<evidence type="ECO:0000256" key="8">
    <source>
        <dbReference type="ARBA" id="ARBA00023264"/>
    </source>
</evidence>
<dbReference type="SUPFAM" id="SSF48179">
    <property type="entry name" value="6-phosphogluconate dehydrogenase C-terminal domain-like"/>
    <property type="match status" value="1"/>
</dbReference>
<evidence type="ECO:0000256" key="10">
    <source>
        <dbReference type="ARBA" id="ARBA00066687"/>
    </source>
</evidence>
<evidence type="ECO:0000256" key="16">
    <source>
        <dbReference type="PIRSR" id="PIRSR000114-3"/>
    </source>
</evidence>
<dbReference type="Pfam" id="PF01210">
    <property type="entry name" value="NAD_Gly3P_dh_N"/>
    <property type="match status" value="1"/>
</dbReference>
<feature type="binding site" evidence="16">
    <location>
        <position position="138"/>
    </location>
    <ligand>
        <name>NAD(+)</name>
        <dbReference type="ChEBI" id="CHEBI:57540"/>
    </ligand>
</feature>
<feature type="binding site" evidence="13">
    <location>
        <position position="253"/>
    </location>
    <ligand>
        <name>sn-glycerol 3-phosphate</name>
        <dbReference type="ChEBI" id="CHEBI:57597"/>
    </ligand>
</feature>
<dbReference type="GO" id="GO:0047952">
    <property type="term" value="F:glycerol-3-phosphate dehydrogenase [NAD(P)+] activity"/>
    <property type="evidence" value="ECO:0007669"/>
    <property type="project" value="UniProtKB-UniRule"/>
</dbReference>
<feature type="binding site" evidence="15">
    <location>
        <position position="105"/>
    </location>
    <ligand>
        <name>substrate</name>
    </ligand>
</feature>
<keyword evidence="3 13" id="KW-0521">NADP</keyword>
<comment type="similarity">
    <text evidence="1 13 17">Belongs to the NAD-dependent glycerol-3-phosphate dehydrogenase family.</text>
</comment>
<dbReference type="Gene3D" id="1.10.1040.10">
    <property type="entry name" value="N-(1-d-carboxylethyl)-l-norvaline Dehydrogenase, domain 2"/>
    <property type="match status" value="1"/>
</dbReference>
<dbReference type="FunFam" id="3.40.50.720:FF:000019">
    <property type="entry name" value="Glycerol-3-phosphate dehydrogenase [NAD(P)+]"/>
    <property type="match status" value="1"/>
</dbReference>
<dbReference type="PROSITE" id="PS00957">
    <property type="entry name" value="NAD_G3PDH"/>
    <property type="match status" value="1"/>
</dbReference>
<evidence type="ECO:0000256" key="14">
    <source>
        <dbReference type="PIRSR" id="PIRSR000114-1"/>
    </source>
</evidence>
<feature type="binding site" evidence="15">
    <location>
        <begin position="253"/>
        <end position="254"/>
    </location>
    <ligand>
        <name>substrate</name>
    </ligand>
</feature>
<dbReference type="GO" id="GO:0046168">
    <property type="term" value="P:glycerol-3-phosphate catabolic process"/>
    <property type="evidence" value="ECO:0007669"/>
    <property type="project" value="InterPro"/>
</dbReference>
<keyword evidence="4 13" id="KW-0560">Oxidoreductase</keyword>
<proteinExistence type="inferred from homology"/>
<dbReference type="FunFam" id="1.10.1040.10:FF:000001">
    <property type="entry name" value="Glycerol-3-phosphate dehydrogenase [NAD(P)+]"/>
    <property type="match status" value="1"/>
</dbReference>
<organism evidence="20 21">
    <name type="scientific">Kryptobacter tengchongensis</name>
    <dbReference type="NCBI Taxonomy" id="1643429"/>
    <lineage>
        <taxon>Bacteria</taxon>
        <taxon>Pseudomonadati</taxon>
        <taxon>Candidatus Kryptoniota</taxon>
        <taxon>Candidatus Kryptobacter</taxon>
    </lineage>
</organism>
<dbReference type="GO" id="GO:0046167">
    <property type="term" value="P:glycerol-3-phosphate biosynthetic process"/>
    <property type="evidence" value="ECO:0007669"/>
    <property type="project" value="UniProtKB-UniRule"/>
</dbReference>
<keyword evidence="8 13" id="KW-1208">Phospholipid metabolism</keyword>
<dbReference type="GO" id="GO:0006650">
    <property type="term" value="P:glycerophospholipid metabolic process"/>
    <property type="evidence" value="ECO:0007669"/>
    <property type="project" value="UniProtKB-UniRule"/>
</dbReference>
<feature type="domain" description="Glycerol-3-phosphate dehydrogenase NAD-dependent C-terminal" evidence="19">
    <location>
        <begin position="178"/>
        <end position="317"/>
    </location>
</feature>
<evidence type="ECO:0000256" key="1">
    <source>
        <dbReference type="ARBA" id="ARBA00011009"/>
    </source>
</evidence>
<dbReference type="EMBL" id="CZVV01000096">
    <property type="protein sequence ID" value="CUT03695.1"/>
    <property type="molecule type" value="Genomic_DNA"/>
</dbReference>
<dbReference type="HAMAP" id="MF_00394">
    <property type="entry name" value="NAD_Glyc3P_dehydrog"/>
    <property type="match status" value="1"/>
</dbReference>
<dbReference type="InterPro" id="IPR011128">
    <property type="entry name" value="G3P_DH_NAD-dep_N"/>
</dbReference>
<comment type="catalytic activity">
    <reaction evidence="13">
        <text>sn-glycerol 3-phosphate + NAD(+) = dihydroxyacetone phosphate + NADH + H(+)</text>
        <dbReference type="Rhea" id="RHEA:11092"/>
        <dbReference type="ChEBI" id="CHEBI:15378"/>
        <dbReference type="ChEBI" id="CHEBI:57540"/>
        <dbReference type="ChEBI" id="CHEBI:57597"/>
        <dbReference type="ChEBI" id="CHEBI:57642"/>
        <dbReference type="ChEBI" id="CHEBI:57945"/>
        <dbReference type="EC" id="1.1.1.94"/>
    </reaction>
</comment>
<accession>A0A916LL17</accession>
<feature type="binding site" evidence="13">
    <location>
        <position position="10"/>
    </location>
    <ligand>
        <name>NADPH</name>
        <dbReference type="ChEBI" id="CHEBI:57783"/>
    </ligand>
</feature>
<keyword evidence="13" id="KW-0963">Cytoplasm</keyword>
<feature type="binding site" evidence="13">
    <location>
        <position position="242"/>
    </location>
    <ligand>
        <name>sn-glycerol 3-phosphate</name>
        <dbReference type="ChEBI" id="CHEBI:57597"/>
    </ligand>
</feature>
<evidence type="ECO:0000259" key="19">
    <source>
        <dbReference type="Pfam" id="PF07479"/>
    </source>
</evidence>
<evidence type="ECO:0000313" key="21">
    <source>
        <dbReference type="Proteomes" id="UP000243105"/>
    </source>
</evidence>
<dbReference type="InterPro" id="IPR013328">
    <property type="entry name" value="6PGD_dom2"/>
</dbReference>
<dbReference type="NCBIfam" id="NF000942">
    <property type="entry name" value="PRK00094.1-4"/>
    <property type="match status" value="1"/>
</dbReference>
<comment type="catalytic activity">
    <reaction evidence="9">
        <text>sn-glycerol 3-phosphate + NADP(+) = dihydroxyacetone phosphate + NADPH + H(+)</text>
        <dbReference type="Rhea" id="RHEA:11096"/>
        <dbReference type="ChEBI" id="CHEBI:15378"/>
        <dbReference type="ChEBI" id="CHEBI:57597"/>
        <dbReference type="ChEBI" id="CHEBI:57642"/>
        <dbReference type="ChEBI" id="CHEBI:57783"/>
        <dbReference type="ChEBI" id="CHEBI:58349"/>
        <dbReference type="EC" id="1.1.1.94"/>
    </reaction>
    <physiologicalReaction direction="right-to-left" evidence="9">
        <dbReference type="Rhea" id="RHEA:11098"/>
    </physiologicalReaction>
</comment>
<sequence length="337" mass="37256">MNISVIGSGSWGTTLSILLYDNGHKVKLWFRREDYLDKVKAIRENYLYLPGIKIPDGILLTSDLNEALDESEIVVLAVPTQHIREIIKGEEFKVCKGKIIVNVAKGIENGTLMRVSEIIEDIFQDDENYCVLSGPSHAEEVVQRKPTAVVVASLNKDLAQFIQSVFMNVYFRVYTSSDVIGVELGGALKNIIAIATGIADGIGFGDNTRAALMTRGIAEIVRLGVAMGARLETFAGLSGIGDLIVTCTSKYSRNRFVGEQIGRGKKLNEILKNMVMVAEGIWTTISAVELSKKYNVEMPITNVVYEILFNDKDPIKATYELMGRTAKPEVWGLRNFI</sequence>
<dbReference type="AlphaFoldDB" id="A0A916LL17"/>
<evidence type="ECO:0000256" key="11">
    <source>
        <dbReference type="ARBA" id="ARBA00069372"/>
    </source>
</evidence>
<dbReference type="InterPro" id="IPR006168">
    <property type="entry name" value="G3P_DH_NAD-dep"/>
</dbReference>
<evidence type="ECO:0000256" key="12">
    <source>
        <dbReference type="ARBA" id="ARBA00080511"/>
    </source>
</evidence>
<dbReference type="InterPro" id="IPR006109">
    <property type="entry name" value="G3P_DH_NAD-dep_C"/>
</dbReference>
<evidence type="ECO:0000256" key="17">
    <source>
        <dbReference type="RuleBase" id="RU000437"/>
    </source>
</evidence>
<reference evidence="20 21" key="1">
    <citation type="submission" date="2015-11" db="EMBL/GenBank/DDBJ databases">
        <authorList>
            <person name="Varghese N."/>
        </authorList>
    </citation>
    <scope>NUCLEOTIDE SEQUENCE [LARGE SCALE GENOMIC DNA]</scope>
    <source>
        <strain evidence="20 21">JGI-25</strain>
    </source>
</reference>
<feature type="binding site" evidence="16">
    <location>
        <begin position="7"/>
        <end position="12"/>
    </location>
    <ligand>
        <name>NAD(+)</name>
        <dbReference type="ChEBI" id="CHEBI:57540"/>
    </ligand>
</feature>
<feature type="active site" description="Proton acceptor" evidence="13 14">
    <location>
        <position position="189"/>
    </location>
</feature>
<gene>
    <name evidence="13" type="primary">gpsA</name>
    <name evidence="20" type="ORF">JGI25_01270</name>
</gene>
<dbReference type="RefSeq" id="WP_072264093.1">
    <property type="nucleotide sequence ID" value="NZ_CZVV01000096.1"/>
</dbReference>
<keyword evidence="5 13" id="KW-0520">NAD</keyword>
<dbReference type="Pfam" id="PF07479">
    <property type="entry name" value="NAD_Gly3P_dh_C"/>
    <property type="match status" value="1"/>
</dbReference>
<keyword evidence="7 13" id="KW-0594">Phospholipid biosynthesis</keyword>
<feature type="binding site" evidence="13">
    <location>
        <position position="32"/>
    </location>
    <ligand>
        <name>NADPH</name>
        <dbReference type="ChEBI" id="CHEBI:57783"/>
    </ligand>
</feature>
<feature type="binding site" evidence="13">
    <location>
        <position position="105"/>
    </location>
    <ligand>
        <name>sn-glycerol 3-phosphate</name>
        <dbReference type="ChEBI" id="CHEBI:57597"/>
    </ligand>
</feature>
<feature type="binding site" evidence="13">
    <location>
        <position position="254"/>
    </location>
    <ligand>
        <name>sn-glycerol 3-phosphate</name>
        <dbReference type="ChEBI" id="CHEBI:57597"/>
    </ligand>
</feature>
<evidence type="ECO:0000256" key="9">
    <source>
        <dbReference type="ARBA" id="ARBA00052716"/>
    </source>
</evidence>
<dbReference type="NCBIfam" id="NF000941">
    <property type="entry name" value="PRK00094.1-3"/>
    <property type="match status" value="1"/>
</dbReference>
<evidence type="ECO:0000313" key="20">
    <source>
        <dbReference type="EMBL" id="CUT03695.1"/>
    </source>
</evidence>
<comment type="subcellular location">
    <subcellularLocation>
        <location evidence="13">Cytoplasm</location>
    </subcellularLocation>
</comment>
<feature type="binding site" evidence="13">
    <location>
        <position position="189"/>
    </location>
    <ligand>
        <name>sn-glycerol 3-phosphate</name>
        <dbReference type="ChEBI" id="CHEBI:57597"/>
    </ligand>
</feature>
<name>A0A916LL17_KRYT1</name>
<evidence type="ECO:0000256" key="13">
    <source>
        <dbReference type="HAMAP-Rule" id="MF_00394"/>
    </source>
</evidence>
<dbReference type="PIRSF" id="PIRSF000114">
    <property type="entry name" value="Glycerol-3-P_dh"/>
    <property type="match status" value="1"/>
</dbReference>
<feature type="binding site" evidence="13">
    <location>
        <position position="134"/>
    </location>
    <ligand>
        <name>sn-glycerol 3-phosphate</name>
        <dbReference type="ChEBI" id="CHEBI:57597"/>
    </ligand>
</feature>
<dbReference type="PANTHER" id="PTHR11728:SF1">
    <property type="entry name" value="GLYCEROL-3-PHOSPHATE DEHYDROGENASE [NAD(+)] 2, CHLOROPLASTIC"/>
    <property type="match status" value="1"/>
</dbReference>
<dbReference type="InterPro" id="IPR036291">
    <property type="entry name" value="NAD(P)-bd_dom_sf"/>
</dbReference>
<comment type="caution">
    <text evidence="20">The sequence shown here is derived from an EMBL/GenBank/DDBJ whole genome shotgun (WGS) entry which is preliminary data.</text>
</comment>
<evidence type="ECO:0000259" key="18">
    <source>
        <dbReference type="Pfam" id="PF01210"/>
    </source>
</evidence>
<keyword evidence="6 13" id="KW-0443">Lipid metabolism</keyword>
<evidence type="ECO:0000256" key="2">
    <source>
        <dbReference type="ARBA" id="ARBA00022516"/>
    </source>
</evidence>
<evidence type="ECO:0000256" key="7">
    <source>
        <dbReference type="ARBA" id="ARBA00023209"/>
    </source>
</evidence>
<feature type="binding site" evidence="13">
    <location>
        <position position="277"/>
    </location>
    <ligand>
        <name>NADPH</name>
        <dbReference type="ChEBI" id="CHEBI:57783"/>
    </ligand>
</feature>
<evidence type="ECO:0000256" key="3">
    <source>
        <dbReference type="ARBA" id="ARBA00022857"/>
    </source>
</evidence>
<comment type="function">
    <text evidence="13">Catalyzes the reduction of the glycolytic intermediate dihydroxyacetone phosphate (DHAP) to sn-glycerol 3-phosphate (G3P), the key precursor for phospholipid synthesis.</text>
</comment>
<feature type="binding site" evidence="13">
    <location>
        <position position="252"/>
    </location>
    <ligand>
        <name>sn-glycerol 3-phosphate</name>
        <dbReference type="ChEBI" id="CHEBI:57597"/>
    </ligand>
</feature>
<evidence type="ECO:0000256" key="4">
    <source>
        <dbReference type="ARBA" id="ARBA00023002"/>
    </source>
</evidence>
<dbReference type="EC" id="1.1.1.94" evidence="10 13"/>
<feature type="binding site" evidence="13">
    <location>
        <position position="279"/>
    </location>
    <ligand>
        <name>NADPH</name>
        <dbReference type="ChEBI" id="CHEBI:57783"/>
    </ligand>
</feature>
<protein>
    <recommendedName>
        <fullName evidence="11 13">Glycerol-3-phosphate dehydrogenase [NAD(P)+]</fullName>
        <ecNumber evidence="10 13">1.1.1.94</ecNumber>
    </recommendedName>
    <alternativeName>
        <fullName evidence="13">NAD(P)(+)-dependent glycerol-3-phosphate dehydrogenase</fullName>
    </alternativeName>
    <alternativeName>
        <fullName evidence="12 13">NAD(P)H-dependent dihydroxyacetone-phosphate reductase</fullName>
    </alternativeName>
</protein>
<dbReference type="Gene3D" id="3.40.50.720">
    <property type="entry name" value="NAD(P)-binding Rossmann-like Domain"/>
    <property type="match status" value="1"/>
</dbReference>
<feature type="binding site" evidence="13">
    <location>
        <position position="253"/>
    </location>
    <ligand>
        <name>NADPH</name>
        <dbReference type="ChEBI" id="CHEBI:57783"/>
    </ligand>
</feature>
<evidence type="ECO:0000256" key="6">
    <source>
        <dbReference type="ARBA" id="ARBA00023098"/>
    </source>
</evidence>
<feature type="binding site" evidence="13">
    <location>
        <position position="11"/>
    </location>
    <ligand>
        <name>NADPH</name>
        <dbReference type="ChEBI" id="CHEBI:57783"/>
    </ligand>
</feature>
<dbReference type="InterPro" id="IPR008927">
    <property type="entry name" value="6-PGluconate_DH-like_C_sf"/>
</dbReference>
<dbReference type="PANTHER" id="PTHR11728">
    <property type="entry name" value="GLYCEROL-3-PHOSPHATE DEHYDROGENASE"/>
    <property type="match status" value="1"/>
</dbReference>
<dbReference type="PRINTS" id="PR00077">
    <property type="entry name" value="GPDHDRGNASE"/>
</dbReference>
<feature type="binding site" evidence="16">
    <location>
        <position position="253"/>
    </location>
    <ligand>
        <name>NAD(+)</name>
        <dbReference type="ChEBI" id="CHEBI:57540"/>
    </ligand>
</feature>
<dbReference type="GO" id="GO:0005829">
    <property type="term" value="C:cytosol"/>
    <property type="evidence" value="ECO:0007669"/>
    <property type="project" value="TreeGrafter"/>
</dbReference>
<keyword evidence="2 13" id="KW-0444">Lipid biosynthesis</keyword>
<dbReference type="GO" id="GO:0005975">
    <property type="term" value="P:carbohydrate metabolic process"/>
    <property type="evidence" value="ECO:0007669"/>
    <property type="project" value="InterPro"/>
</dbReference>
<keyword evidence="13" id="KW-0547">Nucleotide-binding</keyword>
<feature type="domain" description="Glycerol-3-phosphate dehydrogenase NAD-dependent N-terminal" evidence="18">
    <location>
        <begin position="3"/>
        <end position="158"/>
    </location>
</feature>
<feature type="binding site" evidence="13">
    <location>
        <position position="105"/>
    </location>
    <ligand>
        <name>NADPH</name>
        <dbReference type="ChEBI" id="CHEBI:57783"/>
    </ligand>
</feature>
<dbReference type="NCBIfam" id="NF000940">
    <property type="entry name" value="PRK00094.1-2"/>
    <property type="match status" value="1"/>
</dbReference>
<dbReference type="GO" id="GO:0008654">
    <property type="term" value="P:phospholipid biosynthetic process"/>
    <property type="evidence" value="ECO:0007669"/>
    <property type="project" value="UniProtKB-KW"/>
</dbReference>
<feature type="binding site" evidence="13">
    <location>
        <position position="138"/>
    </location>
    <ligand>
        <name>NADPH</name>
        <dbReference type="ChEBI" id="CHEBI:57783"/>
    </ligand>
</feature>
<comment type="pathway">
    <text evidence="13">Membrane lipid metabolism; glycerophospholipid metabolism.</text>
</comment>
<dbReference type="SUPFAM" id="SSF51735">
    <property type="entry name" value="NAD(P)-binding Rossmann-fold domains"/>
    <property type="match status" value="1"/>
</dbReference>
<dbReference type="Proteomes" id="UP000243105">
    <property type="component" value="Unassembled WGS sequence"/>
</dbReference>
<feature type="binding site" evidence="13">
    <location>
        <position position="48"/>
    </location>
    <ligand>
        <name>NADPH</name>
        <dbReference type="ChEBI" id="CHEBI:57783"/>
    </ligand>
</feature>
<evidence type="ECO:0000256" key="15">
    <source>
        <dbReference type="PIRSR" id="PIRSR000114-2"/>
    </source>
</evidence>